<name>A0A0P5AZE8_9CRUS</name>
<dbReference type="AlphaFoldDB" id="A0A0P5AZE8"/>
<comment type="caution">
    <text evidence="1">The sequence shown here is derived from an EMBL/GenBank/DDBJ whole genome shotgun (WGS) entry which is preliminary data.</text>
</comment>
<evidence type="ECO:0000313" key="2">
    <source>
        <dbReference type="Proteomes" id="UP000076858"/>
    </source>
</evidence>
<keyword evidence="2" id="KW-1185">Reference proteome</keyword>
<dbReference type="Proteomes" id="UP000076858">
    <property type="component" value="Unassembled WGS sequence"/>
</dbReference>
<protein>
    <submittedName>
        <fullName evidence="1">Uncharacterized protein</fullName>
    </submittedName>
</protein>
<organism evidence="1 2">
    <name type="scientific">Daphnia magna</name>
    <dbReference type="NCBI Taxonomy" id="35525"/>
    <lineage>
        <taxon>Eukaryota</taxon>
        <taxon>Metazoa</taxon>
        <taxon>Ecdysozoa</taxon>
        <taxon>Arthropoda</taxon>
        <taxon>Crustacea</taxon>
        <taxon>Branchiopoda</taxon>
        <taxon>Diplostraca</taxon>
        <taxon>Cladocera</taxon>
        <taxon>Anomopoda</taxon>
        <taxon>Daphniidae</taxon>
        <taxon>Daphnia</taxon>
    </lineage>
</organism>
<gene>
    <name evidence="1" type="ORF">APZ42_017982</name>
</gene>
<evidence type="ECO:0000313" key="1">
    <source>
        <dbReference type="EMBL" id="KZS16320.1"/>
    </source>
</evidence>
<dbReference type="EMBL" id="LRGB01000725">
    <property type="protein sequence ID" value="KZS16320.1"/>
    <property type="molecule type" value="Genomic_DNA"/>
</dbReference>
<proteinExistence type="predicted"/>
<sequence>MHRIPPIITWFLKQSSEALRICLVANTHNIVVVETVFIHVFLPWNESQKKNKKSI</sequence>
<reference evidence="1 2" key="1">
    <citation type="submission" date="2016-03" db="EMBL/GenBank/DDBJ databases">
        <title>EvidentialGene: Evidence-directed Construction of Genes on Genomes.</title>
        <authorList>
            <person name="Gilbert D.G."/>
            <person name="Choi J.-H."/>
            <person name="Mockaitis K."/>
            <person name="Colbourne J."/>
            <person name="Pfrender M."/>
        </authorList>
    </citation>
    <scope>NUCLEOTIDE SEQUENCE [LARGE SCALE GENOMIC DNA]</scope>
    <source>
        <strain evidence="1 2">Xinb3</strain>
        <tissue evidence="1">Complete organism</tissue>
    </source>
</reference>
<accession>A0A0P5AZE8</accession>